<reference evidence="2 3" key="2">
    <citation type="submission" date="2018-11" db="EMBL/GenBank/DDBJ databases">
        <authorList>
            <consortium name="Pathogen Informatics"/>
        </authorList>
    </citation>
    <scope>NUCLEOTIDE SEQUENCE [LARGE SCALE GENOMIC DNA]</scope>
</reference>
<evidence type="ECO:0000313" key="4">
    <source>
        <dbReference type="WBParaSite" id="NBR_0001864901-mRNA-1"/>
    </source>
</evidence>
<dbReference type="WBParaSite" id="NBR_0001864901-mRNA-1">
    <property type="protein sequence ID" value="NBR_0001864901-mRNA-1"/>
    <property type="gene ID" value="NBR_0001864901"/>
</dbReference>
<dbReference type="STRING" id="27835.A0A0N4YN52"/>
<feature type="compositionally biased region" description="Pro residues" evidence="1">
    <location>
        <begin position="20"/>
        <end position="29"/>
    </location>
</feature>
<keyword evidence="3" id="KW-1185">Reference proteome</keyword>
<evidence type="ECO:0000313" key="2">
    <source>
        <dbReference type="EMBL" id="VDL82375.1"/>
    </source>
</evidence>
<proteinExistence type="predicted"/>
<feature type="compositionally biased region" description="Polar residues" evidence="1">
    <location>
        <begin position="257"/>
        <end position="273"/>
    </location>
</feature>
<feature type="region of interest" description="Disordered" evidence="1">
    <location>
        <begin position="1"/>
        <end position="56"/>
    </location>
</feature>
<feature type="region of interest" description="Disordered" evidence="1">
    <location>
        <begin position="103"/>
        <end position="128"/>
    </location>
</feature>
<evidence type="ECO:0000256" key="1">
    <source>
        <dbReference type="SAM" id="MobiDB-lite"/>
    </source>
</evidence>
<organism evidence="4">
    <name type="scientific">Nippostrongylus brasiliensis</name>
    <name type="common">Rat hookworm</name>
    <dbReference type="NCBI Taxonomy" id="27835"/>
    <lineage>
        <taxon>Eukaryota</taxon>
        <taxon>Metazoa</taxon>
        <taxon>Ecdysozoa</taxon>
        <taxon>Nematoda</taxon>
        <taxon>Chromadorea</taxon>
        <taxon>Rhabditida</taxon>
        <taxon>Rhabditina</taxon>
        <taxon>Rhabditomorpha</taxon>
        <taxon>Strongyloidea</taxon>
        <taxon>Heligmosomidae</taxon>
        <taxon>Nippostrongylus</taxon>
    </lineage>
</organism>
<protein>
    <submittedName>
        <fullName evidence="4">Transcriptional regulator icp4</fullName>
    </submittedName>
</protein>
<reference evidence="4" key="1">
    <citation type="submission" date="2017-02" db="UniProtKB">
        <authorList>
            <consortium name="WormBaseParasite"/>
        </authorList>
    </citation>
    <scope>IDENTIFICATION</scope>
</reference>
<dbReference type="AlphaFoldDB" id="A0A0N4YN52"/>
<name>A0A0N4YN52_NIPBR</name>
<evidence type="ECO:0000313" key="3">
    <source>
        <dbReference type="Proteomes" id="UP000271162"/>
    </source>
</evidence>
<dbReference type="EMBL" id="UYSL01023585">
    <property type="protein sequence ID" value="VDL82375.1"/>
    <property type="molecule type" value="Genomic_DNA"/>
</dbReference>
<feature type="compositionally biased region" description="Basic and acidic residues" evidence="1">
    <location>
        <begin position="112"/>
        <end position="128"/>
    </location>
</feature>
<dbReference type="Proteomes" id="UP000271162">
    <property type="component" value="Unassembled WGS sequence"/>
</dbReference>
<sequence length="273" mass="30687">DDDREEDSVVSADKVTTRPVAPPPKPPPVQHRTAASASKAPPGEPHPRNDDSEVQSVALAAEMRRRSIRLKYGINEKDQEFYRRKGEDQEEFEKVNVVAHPAHTKMRKAKLKWKEKEKSGSDVDVSKTEKSVAEGLDVRKRIPPRGQEARYDICSQEATLTELRILIIRIEELELANRKLRLQMRRMKKKLAEKEKVAQPPIKRAPTPPPMSKPSKPATRPPPPPPTASKPPPPPPAPKKPAVVQPAVDNKKVVRQKPSQAVKQPTRQRPSTK</sequence>
<feature type="compositionally biased region" description="Pro residues" evidence="1">
    <location>
        <begin position="219"/>
        <end position="239"/>
    </location>
</feature>
<feature type="region of interest" description="Disordered" evidence="1">
    <location>
        <begin position="191"/>
        <end position="273"/>
    </location>
</feature>
<accession>A0A0N4YN52</accession>
<gene>
    <name evidence="2" type="ORF">NBR_LOCUS18650</name>
</gene>